<dbReference type="Proteomes" id="UP001044222">
    <property type="component" value="Unassembled WGS sequence"/>
</dbReference>
<feature type="compositionally biased region" description="Polar residues" evidence="1">
    <location>
        <begin position="85"/>
        <end position="100"/>
    </location>
</feature>
<evidence type="ECO:0000259" key="2">
    <source>
        <dbReference type="Pfam" id="PF13843"/>
    </source>
</evidence>
<evidence type="ECO:0000313" key="3">
    <source>
        <dbReference type="EMBL" id="KAG5856148.1"/>
    </source>
</evidence>
<proteinExistence type="predicted"/>
<dbReference type="EMBL" id="JAFIRN010000001">
    <property type="protein sequence ID" value="KAG5856148.1"/>
    <property type="molecule type" value="Genomic_DNA"/>
</dbReference>
<comment type="caution">
    <text evidence="3">The sequence shown here is derived from an EMBL/GenBank/DDBJ whole genome shotgun (WGS) entry which is preliminary data.</text>
</comment>
<accession>A0A9D3MZU3</accession>
<dbReference type="Pfam" id="PF13843">
    <property type="entry name" value="DDE_Tnp_1_7"/>
    <property type="match status" value="1"/>
</dbReference>
<gene>
    <name evidence="3" type="ORF">ANANG_G00004940</name>
</gene>
<dbReference type="InterPro" id="IPR029526">
    <property type="entry name" value="PGBD"/>
</dbReference>
<keyword evidence="4" id="KW-1185">Reference proteome</keyword>
<protein>
    <recommendedName>
        <fullName evidence="2">PiggyBac transposable element-derived protein domain-containing protein</fullName>
    </recommendedName>
</protein>
<dbReference type="PANTHER" id="PTHR46599:SF3">
    <property type="entry name" value="PIGGYBAC TRANSPOSABLE ELEMENT-DERIVED PROTEIN 4"/>
    <property type="match status" value="1"/>
</dbReference>
<feature type="domain" description="PiggyBac transposable element-derived protein" evidence="2">
    <location>
        <begin position="170"/>
        <end position="540"/>
    </location>
</feature>
<name>A0A9D3MZU3_ANGAN</name>
<feature type="compositionally biased region" description="Basic and acidic residues" evidence="1">
    <location>
        <begin position="129"/>
        <end position="145"/>
    </location>
</feature>
<sequence length="665" mass="74490">MSVVCGKRLFDEVEATEEDEDRGSESEGCFSSSESVDSLEQDNLNRGMDPLLNMDISVPPDANVACRGPTTPPPADPGVPDSGSLEGNSTAPSESCPGSQERNKRTLRSSKTPNPTGAKRRKCAPKPDSSAKDRWRDASDPDSRQPGRIFRPSRSPGVQLDTHRSYSYLELFQLFFSPGVVRTICANTNRNAARKIAHGLVITWLPLSEAEMYRYLGLLISMALLKAHEVRDHWSQKKLYDSPFCRSVMSQSRFRLIASTLHLSDPDEDAENEAKRGTPEYDGLLAIRPIIDSLKNACKAFYHPRQQLSINERTVAYKAQLSVRRYAKTKPGKWGFKLFVLVDPVNGYTCDFNIYCSESASPTGKGLGYDAVVDLLSVPYLGTGYHVYVDNFHASAALFRDLHRRKFGACGTIRVDGQGFPCSRANDVPKQAARGTGRWLREGELLFLKWVDAREVRICSTIHRADAGDAVERRVRNPGRDNCAVLKMPIPTAVREYNKYVGGVDLADSLINRYNIRQKTAKWYKTLFHHFVDVAIVNAFLLHKELAKLKNARPLTQKCFREELCLQLVDFGDFVIKTEPDACALGPAMHLVTSIVDPATVAPSLKATAGRKYCVHCMASRKYMKTNWRCLTCNVPLCVIADRNCFVDWHERNFGEHPEIKKEEA</sequence>
<reference evidence="3" key="1">
    <citation type="submission" date="2021-01" db="EMBL/GenBank/DDBJ databases">
        <title>A chromosome-scale assembly of European eel, Anguilla anguilla.</title>
        <authorList>
            <person name="Henkel C."/>
            <person name="Jong-Raadsen S.A."/>
            <person name="Dufour S."/>
            <person name="Weltzien F.-A."/>
            <person name="Palstra A.P."/>
            <person name="Pelster B."/>
            <person name="Spaink H.P."/>
            <person name="Van Den Thillart G.E."/>
            <person name="Jansen H."/>
            <person name="Zahm M."/>
            <person name="Klopp C."/>
            <person name="Cedric C."/>
            <person name="Louis A."/>
            <person name="Berthelot C."/>
            <person name="Parey E."/>
            <person name="Roest Crollius H."/>
            <person name="Montfort J."/>
            <person name="Robinson-Rechavi M."/>
            <person name="Bucao C."/>
            <person name="Bouchez O."/>
            <person name="Gislard M."/>
            <person name="Lluch J."/>
            <person name="Milhes M."/>
            <person name="Lampietro C."/>
            <person name="Lopez Roques C."/>
            <person name="Donnadieu C."/>
            <person name="Braasch I."/>
            <person name="Desvignes T."/>
            <person name="Postlethwait J."/>
            <person name="Bobe J."/>
            <person name="Guiguen Y."/>
            <person name="Dirks R."/>
        </authorList>
    </citation>
    <scope>NUCLEOTIDE SEQUENCE</scope>
    <source>
        <strain evidence="3">Tag_6206</strain>
        <tissue evidence="3">Liver</tissue>
    </source>
</reference>
<organism evidence="3 4">
    <name type="scientific">Anguilla anguilla</name>
    <name type="common">European freshwater eel</name>
    <name type="synonym">Muraena anguilla</name>
    <dbReference type="NCBI Taxonomy" id="7936"/>
    <lineage>
        <taxon>Eukaryota</taxon>
        <taxon>Metazoa</taxon>
        <taxon>Chordata</taxon>
        <taxon>Craniata</taxon>
        <taxon>Vertebrata</taxon>
        <taxon>Euteleostomi</taxon>
        <taxon>Actinopterygii</taxon>
        <taxon>Neopterygii</taxon>
        <taxon>Teleostei</taxon>
        <taxon>Anguilliformes</taxon>
        <taxon>Anguillidae</taxon>
        <taxon>Anguilla</taxon>
    </lineage>
</organism>
<evidence type="ECO:0000256" key="1">
    <source>
        <dbReference type="SAM" id="MobiDB-lite"/>
    </source>
</evidence>
<evidence type="ECO:0000313" key="4">
    <source>
        <dbReference type="Proteomes" id="UP001044222"/>
    </source>
</evidence>
<feature type="compositionally biased region" description="Acidic residues" evidence="1">
    <location>
        <begin position="12"/>
        <end position="22"/>
    </location>
</feature>
<dbReference type="AlphaFoldDB" id="A0A9D3MZU3"/>
<feature type="compositionally biased region" description="Low complexity" evidence="1">
    <location>
        <begin position="26"/>
        <end position="38"/>
    </location>
</feature>
<feature type="region of interest" description="Disordered" evidence="1">
    <location>
        <begin position="1"/>
        <end position="157"/>
    </location>
</feature>
<dbReference type="PANTHER" id="PTHR46599">
    <property type="entry name" value="PIGGYBAC TRANSPOSABLE ELEMENT-DERIVED PROTEIN 4"/>
    <property type="match status" value="1"/>
</dbReference>